<keyword evidence="2" id="KW-1185">Reference proteome</keyword>
<name>A0A0P1AZX0_PLAHL</name>
<dbReference type="GeneID" id="36400527"/>
<dbReference type="RefSeq" id="XP_024584359.1">
    <property type="nucleotide sequence ID" value="XM_024719019.1"/>
</dbReference>
<dbReference type="EMBL" id="CCYD01002887">
    <property type="protein sequence ID" value="CEG47990.1"/>
    <property type="molecule type" value="Genomic_DNA"/>
</dbReference>
<sequence>MEALANFMYEMFNDDNFIKHMSNFDYTKMNKAMHSIEAFRDQAQFHDKTSIYAKAFFICKRDAPGPDETAPVK</sequence>
<dbReference type="AlphaFoldDB" id="A0A0P1AZX0"/>
<organism evidence="1 2">
    <name type="scientific">Plasmopara halstedii</name>
    <name type="common">Downy mildew of sunflower</name>
    <dbReference type="NCBI Taxonomy" id="4781"/>
    <lineage>
        <taxon>Eukaryota</taxon>
        <taxon>Sar</taxon>
        <taxon>Stramenopiles</taxon>
        <taxon>Oomycota</taxon>
        <taxon>Peronosporomycetes</taxon>
        <taxon>Peronosporales</taxon>
        <taxon>Peronosporaceae</taxon>
        <taxon>Plasmopara</taxon>
    </lineage>
</organism>
<protein>
    <submittedName>
        <fullName evidence="1">Uncharacterized protein</fullName>
    </submittedName>
</protein>
<accession>A0A0P1AZX0</accession>
<proteinExistence type="predicted"/>
<evidence type="ECO:0000313" key="1">
    <source>
        <dbReference type="EMBL" id="CEG47990.1"/>
    </source>
</evidence>
<reference evidence="2" key="1">
    <citation type="submission" date="2014-09" db="EMBL/GenBank/DDBJ databases">
        <authorList>
            <person name="Sharma Rahul"/>
            <person name="Thines Marco"/>
        </authorList>
    </citation>
    <scope>NUCLEOTIDE SEQUENCE [LARGE SCALE GENOMIC DNA]</scope>
</reference>
<evidence type="ECO:0000313" key="2">
    <source>
        <dbReference type="Proteomes" id="UP000054928"/>
    </source>
</evidence>
<dbReference type="Proteomes" id="UP000054928">
    <property type="component" value="Unassembled WGS sequence"/>
</dbReference>